<evidence type="ECO:0000256" key="5">
    <source>
        <dbReference type="ARBA" id="ARBA00022927"/>
    </source>
</evidence>
<feature type="transmembrane region" description="Helical" evidence="9">
    <location>
        <begin position="221"/>
        <end position="244"/>
    </location>
</feature>
<keyword evidence="8 9" id="KW-0472">Membrane</keyword>
<protein>
    <submittedName>
        <fullName evidence="10">Uncharacterized protein</fullName>
    </submittedName>
</protein>
<evidence type="ECO:0000256" key="7">
    <source>
        <dbReference type="ARBA" id="ARBA00023128"/>
    </source>
</evidence>
<dbReference type="GO" id="GO:0030150">
    <property type="term" value="P:protein import into mitochondrial matrix"/>
    <property type="evidence" value="ECO:0007669"/>
    <property type="project" value="InterPro"/>
</dbReference>
<keyword evidence="6" id="KW-0811">Translocation</keyword>
<dbReference type="PANTHER" id="PTHR12388:SF0">
    <property type="entry name" value="MITOCHONDRIAL IMPORT INNER MEMBRANE TRANSLOCASE SUBUNIT TIM16"/>
    <property type="match status" value="1"/>
</dbReference>
<gene>
    <name evidence="10" type="ORF">GEV33_007009</name>
</gene>
<evidence type="ECO:0000256" key="4">
    <source>
        <dbReference type="ARBA" id="ARBA00022792"/>
    </source>
</evidence>
<dbReference type="GO" id="GO:0005744">
    <property type="term" value="C:TIM23 mitochondrial import inner membrane translocase complex"/>
    <property type="evidence" value="ECO:0007669"/>
    <property type="project" value="InterPro"/>
</dbReference>
<dbReference type="PANTHER" id="PTHR12388">
    <property type="entry name" value="MITOCHONDRIA ASSOCIATED GRANULOCYTE MACROPHAGE CSF SIGNALING MOLECULE"/>
    <property type="match status" value="1"/>
</dbReference>
<dbReference type="Gene3D" id="1.10.287.70">
    <property type="match status" value="1"/>
</dbReference>
<name>A0A8J6LCN6_TENMO</name>
<feature type="transmembrane region" description="Helical" evidence="9">
    <location>
        <begin position="12"/>
        <end position="32"/>
    </location>
</feature>
<dbReference type="Gene3D" id="1.10.287.110">
    <property type="entry name" value="DnaJ domain"/>
    <property type="match status" value="1"/>
</dbReference>
<evidence type="ECO:0000256" key="2">
    <source>
        <dbReference type="ARBA" id="ARBA00008817"/>
    </source>
</evidence>
<sequence>MALTSRGLLRLFLFLGGYVIFLLVGASLFSAIESPEELQKVQNLRKLRSEFLKNHPSVTGAKIAYRSLYKSLVEEIEISREAARIRYQHVQPEESHTSRKDMTLAEAMQILDIRNVDPAQVEKRFKHLFQSNEKSNGGSFYLQSKVFRAKQRLDVELKKQSTSQPLPRILYLSDLKMEYKTYGTCSEITVLVESEQIPVVHRRISRHYQTPKLMGMCRTSFLFSIYLIIYVMFLFSGAAVFSVLETPSERAVQARLHGALHKFQHDHPSVSGWVWTRDAVEPKRQNILHALRYGGDPLDFSPSVCARGTPSGSYHLAAAMAELATGSPLSTFQHSPFAPVYHR</sequence>
<keyword evidence="9" id="KW-1133">Transmembrane helix</keyword>
<reference evidence="10" key="1">
    <citation type="journal article" date="2020" name="J Insects Food Feed">
        <title>The yellow mealworm (Tenebrio molitor) genome: a resource for the emerging insects as food and feed industry.</title>
        <authorList>
            <person name="Eriksson T."/>
            <person name="Andere A."/>
            <person name="Kelstrup H."/>
            <person name="Emery V."/>
            <person name="Picard C."/>
        </authorList>
    </citation>
    <scope>NUCLEOTIDE SEQUENCE</scope>
    <source>
        <strain evidence="10">Stoneville</strain>
        <tissue evidence="10">Whole head</tissue>
    </source>
</reference>
<organism evidence="10 11">
    <name type="scientific">Tenebrio molitor</name>
    <name type="common">Yellow mealworm beetle</name>
    <dbReference type="NCBI Taxonomy" id="7067"/>
    <lineage>
        <taxon>Eukaryota</taxon>
        <taxon>Metazoa</taxon>
        <taxon>Ecdysozoa</taxon>
        <taxon>Arthropoda</taxon>
        <taxon>Hexapoda</taxon>
        <taxon>Insecta</taxon>
        <taxon>Pterygota</taxon>
        <taxon>Neoptera</taxon>
        <taxon>Endopterygota</taxon>
        <taxon>Coleoptera</taxon>
        <taxon>Polyphaga</taxon>
        <taxon>Cucujiformia</taxon>
        <taxon>Tenebrionidae</taxon>
        <taxon>Tenebrio</taxon>
    </lineage>
</organism>
<dbReference type="EMBL" id="JABDTM020022596">
    <property type="protein sequence ID" value="KAH0815782.1"/>
    <property type="molecule type" value="Genomic_DNA"/>
</dbReference>
<keyword evidence="4" id="KW-0999">Mitochondrion inner membrane</keyword>
<dbReference type="Proteomes" id="UP000719412">
    <property type="component" value="Unassembled WGS sequence"/>
</dbReference>
<evidence type="ECO:0000256" key="1">
    <source>
        <dbReference type="ARBA" id="ARBA00004443"/>
    </source>
</evidence>
<evidence type="ECO:0000256" key="9">
    <source>
        <dbReference type="SAM" id="Phobius"/>
    </source>
</evidence>
<comment type="caution">
    <text evidence="10">The sequence shown here is derived from an EMBL/GenBank/DDBJ whole genome shotgun (WGS) entry which is preliminary data.</text>
</comment>
<evidence type="ECO:0000256" key="8">
    <source>
        <dbReference type="ARBA" id="ARBA00023136"/>
    </source>
</evidence>
<evidence type="ECO:0000313" key="10">
    <source>
        <dbReference type="EMBL" id="KAH0815782.1"/>
    </source>
</evidence>
<proteinExistence type="inferred from homology"/>
<evidence type="ECO:0000256" key="6">
    <source>
        <dbReference type="ARBA" id="ARBA00023010"/>
    </source>
</evidence>
<dbReference type="AlphaFoldDB" id="A0A8J6LCN6"/>
<dbReference type="FunFam" id="1.10.287.110:FF:000006">
    <property type="entry name" value="Import inner membrane translocase subunit TIM16"/>
    <property type="match status" value="1"/>
</dbReference>
<dbReference type="InterPro" id="IPR036869">
    <property type="entry name" value="J_dom_sf"/>
</dbReference>
<keyword evidence="5" id="KW-0653">Protein transport</keyword>
<evidence type="ECO:0000313" key="11">
    <source>
        <dbReference type="Proteomes" id="UP000719412"/>
    </source>
</evidence>
<comment type="subcellular location">
    <subcellularLocation>
        <location evidence="1">Mitochondrion inner membrane</location>
        <topology evidence="1">Peripheral membrane protein</topology>
        <orientation evidence="1">Matrix side</orientation>
    </subcellularLocation>
</comment>
<dbReference type="Pfam" id="PF03656">
    <property type="entry name" value="Pam16"/>
    <property type="match status" value="1"/>
</dbReference>
<accession>A0A8J6LCN6</accession>
<keyword evidence="3" id="KW-0813">Transport</keyword>
<comment type="similarity">
    <text evidence="2">Belongs to the TIM16/PAM16 family.</text>
</comment>
<keyword evidence="9" id="KW-0812">Transmembrane</keyword>
<dbReference type="InterPro" id="IPR005341">
    <property type="entry name" value="Tim16"/>
</dbReference>
<keyword evidence="11" id="KW-1185">Reference proteome</keyword>
<keyword evidence="7" id="KW-0496">Mitochondrion</keyword>
<reference evidence="10" key="2">
    <citation type="submission" date="2021-08" db="EMBL/GenBank/DDBJ databases">
        <authorList>
            <person name="Eriksson T."/>
        </authorList>
    </citation>
    <scope>NUCLEOTIDE SEQUENCE</scope>
    <source>
        <strain evidence="10">Stoneville</strain>
        <tissue evidence="10">Whole head</tissue>
    </source>
</reference>
<evidence type="ECO:0000256" key="3">
    <source>
        <dbReference type="ARBA" id="ARBA00022448"/>
    </source>
</evidence>